<evidence type="ECO:0008006" key="4">
    <source>
        <dbReference type="Google" id="ProtNLM"/>
    </source>
</evidence>
<keyword evidence="1" id="KW-1133">Transmembrane helix</keyword>
<evidence type="ECO:0000313" key="2">
    <source>
        <dbReference type="EMBL" id="NML61467.1"/>
    </source>
</evidence>
<organism evidence="2 3">
    <name type="scientific">Massilia polaris</name>
    <dbReference type="NCBI Taxonomy" id="2728846"/>
    <lineage>
        <taxon>Bacteria</taxon>
        <taxon>Pseudomonadati</taxon>
        <taxon>Pseudomonadota</taxon>
        <taxon>Betaproteobacteria</taxon>
        <taxon>Burkholderiales</taxon>
        <taxon>Oxalobacteraceae</taxon>
        <taxon>Telluria group</taxon>
        <taxon>Massilia</taxon>
    </lineage>
</organism>
<protein>
    <recommendedName>
        <fullName evidence="4">DUF1640 domain-containing protein</fullName>
    </recommendedName>
</protein>
<sequence>MNNGVPPDVLKLVERLEGGGVPHEQAKVLADVISAERKWADARYLPRDDLAYELLPLKASIDKVDAKVDRLEMKIDKSAAELKIEIMRWTVALWFLQVGFVTALVFKLTG</sequence>
<gene>
    <name evidence="2" type="ORF">HHL21_10330</name>
</gene>
<keyword evidence="3" id="KW-1185">Reference proteome</keyword>
<feature type="transmembrane region" description="Helical" evidence="1">
    <location>
        <begin position="86"/>
        <end position="106"/>
    </location>
</feature>
<dbReference type="AlphaFoldDB" id="A0A848HKA0"/>
<evidence type="ECO:0000313" key="3">
    <source>
        <dbReference type="Proteomes" id="UP000583752"/>
    </source>
</evidence>
<proteinExistence type="predicted"/>
<evidence type="ECO:0000256" key="1">
    <source>
        <dbReference type="SAM" id="Phobius"/>
    </source>
</evidence>
<accession>A0A848HKA0</accession>
<comment type="caution">
    <text evidence="2">The sequence shown here is derived from an EMBL/GenBank/DDBJ whole genome shotgun (WGS) entry which is preliminary data.</text>
</comment>
<keyword evidence="1" id="KW-0472">Membrane</keyword>
<name>A0A848HKA0_9BURK</name>
<dbReference type="RefSeq" id="WP_169465412.1">
    <property type="nucleotide sequence ID" value="NZ_JABBGG010000005.1"/>
</dbReference>
<dbReference type="Proteomes" id="UP000583752">
    <property type="component" value="Unassembled WGS sequence"/>
</dbReference>
<dbReference type="EMBL" id="JABBGG010000005">
    <property type="protein sequence ID" value="NML61467.1"/>
    <property type="molecule type" value="Genomic_DNA"/>
</dbReference>
<keyword evidence="1" id="KW-0812">Transmembrane</keyword>
<reference evidence="2 3" key="1">
    <citation type="submission" date="2020-04" db="EMBL/GenBank/DDBJ databases">
        <title>Massilia sp. RP-1-19 isolated from soil.</title>
        <authorList>
            <person name="Dahal R.H."/>
        </authorList>
    </citation>
    <scope>NUCLEOTIDE SEQUENCE [LARGE SCALE GENOMIC DNA]</scope>
    <source>
        <strain evidence="2 3">RP-1-19</strain>
    </source>
</reference>